<protein>
    <submittedName>
        <fullName evidence="1">Uncharacterized protein</fullName>
    </submittedName>
</protein>
<dbReference type="AlphaFoldDB" id="A0A0F9A4F4"/>
<sequence>MADAGQFAKDSDILLRVGTNASATVKAAGFFDTIVVDVEAFINCVCRFDFVAADRFEDYTIPRIPVCRKLTNCRMSAVHHNFLPFVYMSVAPHVTVMPSVDLVFDAPETAERWIIPPPEDHSFICVCKLKRRVKMMVEKIINPAYFALMQEDQKKLGLDLIL</sequence>
<organism evidence="1">
    <name type="scientific">marine sediment metagenome</name>
    <dbReference type="NCBI Taxonomy" id="412755"/>
    <lineage>
        <taxon>unclassified sequences</taxon>
        <taxon>metagenomes</taxon>
        <taxon>ecological metagenomes</taxon>
    </lineage>
</organism>
<reference evidence="1" key="1">
    <citation type="journal article" date="2015" name="Nature">
        <title>Complex archaea that bridge the gap between prokaryotes and eukaryotes.</title>
        <authorList>
            <person name="Spang A."/>
            <person name="Saw J.H."/>
            <person name="Jorgensen S.L."/>
            <person name="Zaremba-Niedzwiedzka K."/>
            <person name="Martijn J."/>
            <person name="Lind A.E."/>
            <person name="van Eijk R."/>
            <person name="Schleper C."/>
            <person name="Guy L."/>
            <person name="Ettema T.J."/>
        </authorList>
    </citation>
    <scope>NUCLEOTIDE SEQUENCE</scope>
</reference>
<accession>A0A0F9A4F4</accession>
<proteinExistence type="predicted"/>
<name>A0A0F9A4F4_9ZZZZ</name>
<dbReference type="EMBL" id="LAZR01059794">
    <property type="protein sequence ID" value="KKK67046.1"/>
    <property type="molecule type" value="Genomic_DNA"/>
</dbReference>
<comment type="caution">
    <text evidence="1">The sequence shown here is derived from an EMBL/GenBank/DDBJ whole genome shotgun (WGS) entry which is preliminary data.</text>
</comment>
<evidence type="ECO:0000313" key="1">
    <source>
        <dbReference type="EMBL" id="KKK67046.1"/>
    </source>
</evidence>
<gene>
    <name evidence="1" type="ORF">LCGC14_2957990</name>
</gene>